<evidence type="ECO:0000313" key="3">
    <source>
        <dbReference type="Proteomes" id="UP000237105"/>
    </source>
</evidence>
<feature type="domain" description="DUF4218" evidence="1">
    <location>
        <begin position="4"/>
        <end position="72"/>
    </location>
</feature>
<dbReference type="PANTHER" id="PTHR48451:SF1">
    <property type="entry name" value="DUF4218 DOMAIN-CONTAINING PROTEIN"/>
    <property type="match status" value="1"/>
</dbReference>
<proteinExistence type="predicted"/>
<accession>A0A2P5BW12</accession>
<gene>
    <name evidence="2" type="ORF">PanWU01x14_205190</name>
</gene>
<reference evidence="3" key="1">
    <citation type="submission" date="2016-06" db="EMBL/GenBank/DDBJ databases">
        <title>Parallel loss of symbiosis genes in relatives of nitrogen-fixing non-legume Parasponia.</title>
        <authorList>
            <person name="Van Velzen R."/>
            <person name="Holmer R."/>
            <person name="Bu F."/>
            <person name="Rutten L."/>
            <person name="Van Zeijl A."/>
            <person name="Liu W."/>
            <person name="Santuari L."/>
            <person name="Cao Q."/>
            <person name="Sharma T."/>
            <person name="Shen D."/>
            <person name="Roswanjaya Y."/>
            <person name="Wardhani T."/>
            <person name="Kalhor M.S."/>
            <person name="Jansen J."/>
            <person name="Van den Hoogen J."/>
            <person name="Gungor B."/>
            <person name="Hartog M."/>
            <person name="Hontelez J."/>
            <person name="Verver J."/>
            <person name="Yang W.-C."/>
            <person name="Schijlen E."/>
            <person name="Repin R."/>
            <person name="Schilthuizen M."/>
            <person name="Schranz E."/>
            <person name="Heidstra R."/>
            <person name="Miyata K."/>
            <person name="Fedorova E."/>
            <person name="Kohlen W."/>
            <person name="Bisseling T."/>
            <person name="Smit S."/>
            <person name="Geurts R."/>
        </authorList>
    </citation>
    <scope>NUCLEOTIDE SEQUENCE [LARGE SCALE GENOMIC DNA]</scope>
    <source>
        <strain evidence="3">cv. WU1-14</strain>
    </source>
</reference>
<protein>
    <recommendedName>
        <fullName evidence="1">DUF4218 domain-containing protein</fullName>
    </recommendedName>
</protein>
<dbReference type="OrthoDB" id="1191454at2759"/>
<dbReference type="PANTHER" id="PTHR48451">
    <property type="entry name" value="DUF4218 DOMAIN-CONTAINING PROTEIN"/>
    <property type="match status" value="1"/>
</dbReference>
<keyword evidence="3" id="KW-1185">Reference proteome</keyword>
<dbReference type="Pfam" id="PF13960">
    <property type="entry name" value="DUF4218"/>
    <property type="match status" value="1"/>
</dbReference>
<dbReference type="Proteomes" id="UP000237105">
    <property type="component" value="Unassembled WGS sequence"/>
</dbReference>
<organism evidence="2 3">
    <name type="scientific">Parasponia andersonii</name>
    <name type="common">Sponia andersonii</name>
    <dbReference type="NCBI Taxonomy" id="3476"/>
    <lineage>
        <taxon>Eukaryota</taxon>
        <taxon>Viridiplantae</taxon>
        <taxon>Streptophyta</taxon>
        <taxon>Embryophyta</taxon>
        <taxon>Tracheophyta</taxon>
        <taxon>Spermatophyta</taxon>
        <taxon>Magnoliopsida</taxon>
        <taxon>eudicotyledons</taxon>
        <taxon>Gunneridae</taxon>
        <taxon>Pentapetalae</taxon>
        <taxon>rosids</taxon>
        <taxon>fabids</taxon>
        <taxon>Rosales</taxon>
        <taxon>Cannabaceae</taxon>
        <taxon>Parasponia</taxon>
    </lineage>
</organism>
<comment type="caution">
    <text evidence="2">The sequence shown here is derived from an EMBL/GenBank/DDBJ whole genome shotgun (WGS) entry which is preliminary data.</text>
</comment>
<name>A0A2P5BW12_PARAD</name>
<evidence type="ECO:0000313" key="2">
    <source>
        <dbReference type="EMBL" id="PON52983.1"/>
    </source>
</evidence>
<dbReference type="AlphaFoldDB" id="A0A2P5BW12"/>
<dbReference type="InterPro" id="IPR025452">
    <property type="entry name" value="DUF4218"/>
</dbReference>
<sequence length="107" mass="12535">MYFPNKVILGGLMYFRWIYPIERAMAAYMLYFRNQACPEGSIAEAYTVNKALTFCFIYVRGIETHFNRQDKNDDGVDTNPSRNLSVFKYVGRLLGKRALFYLNHLNT</sequence>
<dbReference type="EMBL" id="JXTB01000212">
    <property type="protein sequence ID" value="PON52983.1"/>
    <property type="molecule type" value="Genomic_DNA"/>
</dbReference>
<evidence type="ECO:0000259" key="1">
    <source>
        <dbReference type="Pfam" id="PF13960"/>
    </source>
</evidence>